<dbReference type="Proteomes" id="UP000605518">
    <property type="component" value="Segment"/>
</dbReference>
<evidence type="ECO:0000313" key="2">
    <source>
        <dbReference type="Proteomes" id="UP000605518"/>
    </source>
</evidence>
<evidence type="ECO:0000313" key="1">
    <source>
        <dbReference type="EMBL" id="QIG68103.1"/>
    </source>
</evidence>
<reference evidence="1" key="1">
    <citation type="submission" date="2020-01" db="EMBL/GenBank/DDBJ databases">
        <title>Patterns of diversity and host range of bacteriophage communities associated with bean-nodulatin bacteria.</title>
        <authorList>
            <person name="Vann Cauwenberghe J."/>
            <person name="Santamaria R.I."/>
            <person name="Bustos P."/>
            <person name="Juarez S."/>
            <person name="Gonzalez V."/>
        </authorList>
    </citation>
    <scope>NUCLEOTIDE SEQUENCE</scope>
</reference>
<dbReference type="EMBL" id="MN988486">
    <property type="protein sequence ID" value="QIG68103.1"/>
    <property type="molecule type" value="Genomic_DNA"/>
</dbReference>
<keyword evidence="2" id="KW-1185">Reference proteome</keyword>
<accession>A0A7S5USD4</accession>
<protein>
    <submittedName>
        <fullName evidence="1">Uncharacterized protein</fullName>
    </submittedName>
</protein>
<proteinExistence type="predicted"/>
<name>A0A7S5USD4_9CAUD</name>
<sequence length="168" mass="19175">MEIKKYRDYGGFAFYGYRGTNPDTELKIFEVNEKNDIVDCYNETEVYQIQDFDDRGREADKMLLSDLREVVLHFLNGGSRETDIIHKDDVAAYVQAKIELHFNPGINPGTKEKTSELASIRVGEFKNEGAFWHTTPGLGEDRLAKGAQCFHAWGSKLVWKNPKLPDLA</sequence>
<organism evidence="1 2">
    <name type="scientific">Rhizobium phage RHph_Y68</name>
    <dbReference type="NCBI Taxonomy" id="2509787"/>
    <lineage>
        <taxon>Viruses</taxon>
        <taxon>Duplodnaviria</taxon>
        <taxon>Heunggongvirae</taxon>
        <taxon>Uroviricota</taxon>
        <taxon>Caudoviricetes</taxon>
        <taxon>Pootjesviridae</taxon>
        <taxon>Staniewskivirinae</taxon>
        <taxon>Trinifflemingvirus</taxon>
        <taxon>Trinifflemingvirus Y68</taxon>
    </lineage>
</organism>
<gene>
    <name evidence="1" type="ORF">EVB55_168</name>
</gene>